<evidence type="ECO:0000256" key="6">
    <source>
        <dbReference type="ARBA" id="ARBA00023136"/>
    </source>
</evidence>
<comment type="caution">
    <text evidence="8">The sequence shown here is derived from an EMBL/GenBank/DDBJ whole genome shotgun (WGS) entry which is preliminary data.</text>
</comment>
<gene>
    <name evidence="8" type="ORF">ACK2TP_09975</name>
</gene>
<dbReference type="InterPro" id="IPR003423">
    <property type="entry name" value="OMP_efflux"/>
</dbReference>
<evidence type="ECO:0000313" key="9">
    <source>
        <dbReference type="Proteomes" id="UP001634747"/>
    </source>
</evidence>
<dbReference type="Proteomes" id="UP001634747">
    <property type="component" value="Unassembled WGS sequence"/>
</dbReference>
<keyword evidence="7" id="KW-0998">Cell outer membrane</keyword>
<dbReference type="Gene3D" id="1.20.1600.10">
    <property type="entry name" value="Outer membrane efflux proteins (OEP)"/>
    <property type="match status" value="1"/>
</dbReference>
<evidence type="ECO:0000256" key="1">
    <source>
        <dbReference type="ARBA" id="ARBA00004442"/>
    </source>
</evidence>
<evidence type="ECO:0000256" key="7">
    <source>
        <dbReference type="ARBA" id="ARBA00023237"/>
    </source>
</evidence>
<dbReference type="InterPro" id="IPR051906">
    <property type="entry name" value="TolC-like"/>
</dbReference>
<evidence type="ECO:0000256" key="2">
    <source>
        <dbReference type="ARBA" id="ARBA00007613"/>
    </source>
</evidence>
<keyword evidence="4" id="KW-1134">Transmembrane beta strand</keyword>
<keyword evidence="6" id="KW-0472">Membrane</keyword>
<keyword evidence="3" id="KW-0813">Transport</keyword>
<evidence type="ECO:0000256" key="3">
    <source>
        <dbReference type="ARBA" id="ARBA00022448"/>
    </source>
</evidence>
<dbReference type="RefSeq" id="WP_263412418.1">
    <property type="nucleotide sequence ID" value="NZ_BAABBH010000001.1"/>
</dbReference>
<comment type="similarity">
    <text evidence="2">Belongs to the outer membrane factor (OMF) (TC 1.B.17) family.</text>
</comment>
<keyword evidence="9" id="KW-1185">Reference proteome</keyword>
<dbReference type="PANTHER" id="PTHR30026:SF20">
    <property type="entry name" value="OUTER MEMBRANE PROTEIN TOLC"/>
    <property type="match status" value="1"/>
</dbReference>
<organism evidence="8 9">
    <name type="scientific">Terriglobus aquaticus</name>
    <dbReference type="NCBI Taxonomy" id="940139"/>
    <lineage>
        <taxon>Bacteria</taxon>
        <taxon>Pseudomonadati</taxon>
        <taxon>Acidobacteriota</taxon>
        <taxon>Terriglobia</taxon>
        <taxon>Terriglobales</taxon>
        <taxon>Acidobacteriaceae</taxon>
        <taxon>Terriglobus</taxon>
    </lineage>
</organism>
<reference evidence="8 9" key="1">
    <citation type="submission" date="2024-12" db="EMBL/GenBank/DDBJ databases">
        <authorList>
            <person name="Lee Y."/>
        </authorList>
    </citation>
    <scope>NUCLEOTIDE SEQUENCE [LARGE SCALE GENOMIC DNA]</scope>
    <source>
        <strain evidence="8 9">03SUJ4</strain>
    </source>
</reference>
<evidence type="ECO:0000256" key="5">
    <source>
        <dbReference type="ARBA" id="ARBA00022692"/>
    </source>
</evidence>
<dbReference type="SUPFAM" id="SSF56954">
    <property type="entry name" value="Outer membrane efflux proteins (OEP)"/>
    <property type="match status" value="1"/>
</dbReference>
<keyword evidence="5" id="KW-0812">Transmembrane</keyword>
<dbReference type="InterPro" id="IPR028351">
    <property type="entry name" value="CyaE"/>
</dbReference>
<dbReference type="PANTHER" id="PTHR30026">
    <property type="entry name" value="OUTER MEMBRANE PROTEIN TOLC"/>
    <property type="match status" value="1"/>
</dbReference>
<dbReference type="Pfam" id="PF02321">
    <property type="entry name" value="OEP"/>
    <property type="match status" value="2"/>
</dbReference>
<dbReference type="PIRSF" id="PIRSF001892">
    <property type="entry name" value="CyaE"/>
    <property type="match status" value="1"/>
</dbReference>
<sequence>MRNQPQESLDAAREGASRVRDASLRSSRVCALDFHIVLFATISVFFALGARAQELPSRPDRPWLTPDQTKLATRAIANRQPKEAELEDRVYTLSDLIDFAEAHNPETREAWQAAVAQAKETNVARSALFPSLDVGFLALSQRNGVLLYDTFVIQELGIGEVSARLTYTVFDANERLNRVRQQRELLHAASFRFNDAHRKLLYSVMHGYYTLLNAQGQREAAQANYTSAAAVADSTQARFDEGLATLPDLSEAKAAAAQANYEVQLRIGDERKAAGTLATTLTAPPDSAFKVQSIADLEIPSTMADTARGLIETALHNRPDLLAQASNVDAAKAGVRAARSRYYPSVSFNGTLGELRAIGGQSDYLAAYATGKVWDAEMNLRWNVFDGGERRNRVAEGQADVRREQEALRASQDRIESEVWNAYVDAQTALRQRDAATALLNASQDSYNQALESYQAGVRNIVDVLTAQRQLAQARFEDTAARVAVLDSFAQVQLRTGTLLRLVSQMPRTAGARQP</sequence>
<dbReference type="EMBL" id="JBJYXY010000001">
    <property type="protein sequence ID" value="MFN2976091.1"/>
    <property type="molecule type" value="Genomic_DNA"/>
</dbReference>
<evidence type="ECO:0000256" key="4">
    <source>
        <dbReference type="ARBA" id="ARBA00022452"/>
    </source>
</evidence>
<proteinExistence type="inferred from homology"/>
<comment type="subcellular location">
    <subcellularLocation>
        <location evidence="1">Cell outer membrane</location>
    </subcellularLocation>
</comment>
<evidence type="ECO:0000313" key="8">
    <source>
        <dbReference type="EMBL" id="MFN2976091.1"/>
    </source>
</evidence>
<accession>A0ABW9KMF7</accession>
<protein>
    <submittedName>
        <fullName evidence="8">TolC family protein</fullName>
    </submittedName>
</protein>
<name>A0ABW9KMF7_9BACT</name>